<evidence type="ECO:0000256" key="2">
    <source>
        <dbReference type="ARBA" id="ARBA00022801"/>
    </source>
</evidence>
<dbReference type="InterPro" id="IPR017853">
    <property type="entry name" value="GH"/>
</dbReference>
<dbReference type="Gene3D" id="2.102.20.10">
    <property type="entry name" value="Beta-galactosidase, domain 2"/>
    <property type="match status" value="1"/>
</dbReference>
<dbReference type="InterPro" id="IPR031330">
    <property type="entry name" value="Gly_Hdrlase_35_cat"/>
</dbReference>
<evidence type="ECO:0000256" key="1">
    <source>
        <dbReference type="ARBA" id="ARBA00009809"/>
    </source>
</evidence>
<organism evidence="5 6">
    <name type="scientific">Penicillium hetheringtonii</name>
    <dbReference type="NCBI Taxonomy" id="911720"/>
    <lineage>
        <taxon>Eukaryota</taxon>
        <taxon>Fungi</taxon>
        <taxon>Dikarya</taxon>
        <taxon>Ascomycota</taxon>
        <taxon>Pezizomycotina</taxon>
        <taxon>Eurotiomycetes</taxon>
        <taxon>Eurotiomycetidae</taxon>
        <taxon>Eurotiales</taxon>
        <taxon>Aspergillaceae</taxon>
        <taxon>Penicillium</taxon>
    </lineage>
</organism>
<name>A0AAD6H329_9EURO</name>
<dbReference type="SUPFAM" id="SSF51011">
    <property type="entry name" value="Glycosyl hydrolase domain"/>
    <property type="match status" value="1"/>
</dbReference>
<keyword evidence="2" id="KW-0378">Hydrolase</keyword>
<gene>
    <name evidence="5" type="ORF">N7450_000947</name>
</gene>
<dbReference type="InterPro" id="IPR037110">
    <property type="entry name" value="Betagal_dom2_sf"/>
</dbReference>
<keyword evidence="6" id="KW-1185">Reference proteome</keyword>
<dbReference type="Pfam" id="PF10435">
    <property type="entry name" value="BetaGal_dom2"/>
    <property type="match status" value="1"/>
</dbReference>
<dbReference type="PRINTS" id="PR00742">
    <property type="entry name" value="GLHYDRLASE35"/>
</dbReference>
<feature type="domain" description="Beta-galactosidase" evidence="4">
    <location>
        <begin position="323"/>
        <end position="435"/>
    </location>
</feature>
<evidence type="ECO:0000259" key="4">
    <source>
        <dbReference type="SMART" id="SM01029"/>
    </source>
</evidence>
<sequence>MIFSDEFHPFRLPVPGLWLDIFQKIKSIGFNGVSFYVDWSLIEGNPGQFVTDGIWSLERFFYAATESGIYLIARPGPYINAETTAGGIPGWVLRINATIRSNDPEYLKTTENYMSKIGKIIEKAQITHGGPVIMVQPENEYGTWHEISDDNHPTQMNREYMEYVGKQLFDAGITVPLIVNGHKALGFWAPGSCLGATDIYGIDSYPLRYDCELGRLPELILGWLIVDITLAPIQHSGPLIDSLMTGSFSMRNIVPTLPSRSSSFKEGRVADGLCGTNWGNLGCQGGYTAYDYGTAVDESRLVSREKYSEQKLQANFLKVSPAYLTATPGRGVNGSHGTPSSIAVTPLYGNGTHTNFYLIRHANFSSISSTEYKLQLFMSIGNISISQLDGHLTLNGQDSKLHVTDYDLGGINLIYSTADILTWARGHGSARVLIL</sequence>
<comment type="similarity">
    <text evidence="1">Belongs to the glycosyl hydrolase 35 family.</text>
</comment>
<dbReference type="PANTHER" id="PTHR23421">
    <property type="entry name" value="BETA-GALACTOSIDASE RELATED"/>
    <property type="match status" value="1"/>
</dbReference>
<dbReference type="PROSITE" id="PS01182">
    <property type="entry name" value="GLYCOSYL_HYDROL_F35"/>
    <property type="match status" value="1"/>
</dbReference>
<evidence type="ECO:0000313" key="6">
    <source>
        <dbReference type="Proteomes" id="UP001216150"/>
    </source>
</evidence>
<dbReference type="EMBL" id="JAQJAC010000001">
    <property type="protein sequence ID" value="KAJ5599880.1"/>
    <property type="molecule type" value="Genomic_DNA"/>
</dbReference>
<evidence type="ECO:0000256" key="3">
    <source>
        <dbReference type="ARBA" id="ARBA00023295"/>
    </source>
</evidence>
<dbReference type="Proteomes" id="UP001216150">
    <property type="component" value="Unassembled WGS sequence"/>
</dbReference>
<dbReference type="Pfam" id="PF01301">
    <property type="entry name" value="Glyco_hydro_35"/>
    <property type="match status" value="1"/>
</dbReference>
<dbReference type="InterPro" id="IPR001944">
    <property type="entry name" value="Glycoside_Hdrlase_35"/>
</dbReference>
<comment type="caution">
    <text evidence="5">The sequence shown here is derived from an EMBL/GenBank/DDBJ whole genome shotgun (WGS) entry which is preliminary data.</text>
</comment>
<dbReference type="SMART" id="SM01029">
    <property type="entry name" value="BetaGal_dom2"/>
    <property type="match status" value="1"/>
</dbReference>
<dbReference type="AlphaFoldDB" id="A0AAD6H329"/>
<protein>
    <recommendedName>
        <fullName evidence="4">Beta-galactosidase domain-containing protein</fullName>
    </recommendedName>
</protein>
<dbReference type="InterPro" id="IPR019801">
    <property type="entry name" value="Glyco_hydro_35_CS"/>
</dbReference>
<dbReference type="SUPFAM" id="SSF51445">
    <property type="entry name" value="(Trans)glycosidases"/>
    <property type="match status" value="1"/>
</dbReference>
<keyword evidence="3" id="KW-0326">Glycosidase</keyword>
<dbReference type="InterPro" id="IPR018954">
    <property type="entry name" value="Betagal_dom2"/>
</dbReference>
<dbReference type="GO" id="GO:0004553">
    <property type="term" value="F:hydrolase activity, hydrolyzing O-glycosyl compounds"/>
    <property type="evidence" value="ECO:0007669"/>
    <property type="project" value="InterPro"/>
</dbReference>
<reference evidence="5 6" key="1">
    <citation type="journal article" date="2023" name="IMA Fungus">
        <title>Comparative genomic study of the Penicillium genus elucidates a diverse pangenome and 15 lateral gene transfer events.</title>
        <authorList>
            <person name="Petersen C."/>
            <person name="Sorensen T."/>
            <person name="Nielsen M.R."/>
            <person name="Sondergaard T.E."/>
            <person name="Sorensen J.L."/>
            <person name="Fitzpatrick D.A."/>
            <person name="Frisvad J.C."/>
            <person name="Nielsen K.L."/>
        </authorList>
    </citation>
    <scope>NUCLEOTIDE SEQUENCE [LARGE SCALE GENOMIC DNA]</scope>
    <source>
        <strain evidence="5 6">IBT 29057</strain>
    </source>
</reference>
<dbReference type="GO" id="GO:0005975">
    <property type="term" value="P:carbohydrate metabolic process"/>
    <property type="evidence" value="ECO:0007669"/>
    <property type="project" value="InterPro"/>
</dbReference>
<dbReference type="Gene3D" id="3.20.20.80">
    <property type="entry name" value="Glycosidases"/>
    <property type="match status" value="1"/>
</dbReference>
<evidence type="ECO:0000313" key="5">
    <source>
        <dbReference type="EMBL" id="KAJ5599880.1"/>
    </source>
</evidence>
<accession>A0AAD6H329</accession>
<proteinExistence type="inferred from homology"/>